<evidence type="ECO:0000256" key="1">
    <source>
        <dbReference type="SAM" id="MobiDB-lite"/>
    </source>
</evidence>
<sequence length="166" mass="18474">MDQGRRWLVSRNSTSQRRNRTHHILSKHHVSHSKMSRNVSVGGDAVTLCASIEHRHVRSPSNAVVVVGTSTAGEKGDEKEIDCTCGCPAFPFYCTSSQRHATPIVHIMYGKELFLYNPVTVHASLSQAECVSLGVRWAETQATYLASRPLTQGREDRSKGKEEKKK</sequence>
<dbReference type="EMBL" id="JAZHXJ010002186">
    <property type="protein sequence ID" value="KAL1840590.1"/>
    <property type="molecule type" value="Genomic_DNA"/>
</dbReference>
<feature type="region of interest" description="Disordered" evidence="1">
    <location>
        <begin position="1"/>
        <end position="20"/>
    </location>
</feature>
<keyword evidence="3" id="KW-1185">Reference proteome</keyword>
<gene>
    <name evidence="2" type="ORF">VTK73DRAFT_3722</name>
</gene>
<protein>
    <submittedName>
        <fullName evidence="2">Uncharacterized protein</fullName>
    </submittedName>
</protein>
<comment type="caution">
    <text evidence="2">The sequence shown here is derived from an EMBL/GenBank/DDBJ whole genome shotgun (WGS) entry which is preliminary data.</text>
</comment>
<proteinExistence type="predicted"/>
<reference evidence="2 3" key="1">
    <citation type="journal article" date="2024" name="Commun. Biol.">
        <title>Comparative genomic analysis of thermophilic fungi reveals convergent evolutionary adaptations and gene losses.</title>
        <authorList>
            <person name="Steindorff A.S."/>
            <person name="Aguilar-Pontes M.V."/>
            <person name="Robinson A.J."/>
            <person name="Andreopoulos B."/>
            <person name="LaButti K."/>
            <person name="Kuo A."/>
            <person name="Mondo S."/>
            <person name="Riley R."/>
            <person name="Otillar R."/>
            <person name="Haridas S."/>
            <person name="Lipzen A."/>
            <person name="Grimwood J."/>
            <person name="Schmutz J."/>
            <person name="Clum A."/>
            <person name="Reid I.D."/>
            <person name="Moisan M.C."/>
            <person name="Butler G."/>
            <person name="Nguyen T.T.M."/>
            <person name="Dewar K."/>
            <person name="Conant G."/>
            <person name="Drula E."/>
            <person name="Henrissat B."/>
            <person name="Hansel C."/>
            <person name="Singer S."/>
            <person name="Hutchinson M.I."/>
            <person name="de Vries R.P."/>
            <person name="Natvig D.O."/>
            <person name="Powell A.J."/>
            <person name="Tsang A."/>
            <person name="Grigoriev I.V."/>
        </authorList>
    </citation>
    <scope>NUCLEOTIDE SEQUENCE [LARGE SCALE GENOMIC DNA]</scope>
    <source>
        <strain evidence="2 3">ATCC 24622</strain>
    </source>
</reference>
<evidence type="ECO:0000313" key="2">
    <source>
        <dbReference type="EMBL" id="KAL1840590.1"/>
    </source>
</evidence>
<organism evidence="2 3">
    <name type="scientific">Phialemonium thermophilum</name>
    <dbReference type="NCBI Taxonomy" id="223376"/>
    <lineage>
        <taxon>Eukaryota</taxon>
        <taxon>Fungi</taxon>
        <taxon>Dikarya</taxon>
        <taxon>Ascomycota</taxon>
        <taxon>Pezizomycotina</taxon>
        <taxon>Sordariomycetes</taxon>
        <taxon>Sordariomycetidae</taxon>
        <taxon>Cephalothecales</taxon>
        <taxon>Cephalothecaceae</taxon>
        <taxon>Phialemonium</taxon>
    </lineage>
</organism>
<dbReference type="Proteomes" id="UP001586593">
    <property type="component" value="Unassembled WGS sequence"/>
</dbReference>
<evidence type="ECO:0000313" key="3">
    <source>
        <dbReference type="Proteomes" id="UP001586593"/>
    </source>
</evidence>
<accession>A0ABR3VFI9</accession>
<name>A0ABR3VFI9_9PEZI</name>